<keyword evidence="3" id="KW-0732">Signal</keyword>
<evidence type="ECO:0000313" key="5">
    <source>
        <dbReference type="Proteomes" id="UP001519460"/>
    </source>
</evidence>
<sequence length="163" mass="18083">MFVASLMLVLCGEKLGDGTSASCEGEASDAPEPEEHKYSDLIDKVMHSKVMEELKALPAEIRESLILHVERQSLVVAGVLVAIGALVLLLGCLWIHWCHTEYVEYVPISQLEEAEQRLHLSKHSHGHHGRHKHSHVPRPKPEFEQDGTHVVHRKTGIANGGQS</sequence>
<accession>A0ABD0KI39</accession>
<dbReference type="AlphaFoldDB" id="A0ABD0KI39"/>
<keyword evidence="2" id="KW-0472">Membrane</keyword>
<proteinExistence type="predicted"/>
<evidence type="ECO:0000256" key="3">
    <source>
        <dbReference type="SAM" id="SignalP"/>
    </source>
</evidence>
<name>A0ABD0KI39_9CAEN</name>
<keyword evidence="5" id="KW-1185">Reference proteome</keyword>
<keyword evidence="2" id="KW-1133">Transmembrane helix</keyword>
<gene>
    <name evidence="4" type="ORF">BaRGS_00022017</name>
</gene>
<comment type="caution">
    <text evidence="4">The sequence shown here is derived from an EMBL/GenBank/DDBJ whole genome shotgun (WGS) entry which is preliminary data.</text>
</comment>
<organism evidence="4 5">
    <name type="scientific">Batillaria attramentaria</name>
    <dbReference type="NCBI Taxonomy" id="370345"/>
    <lineage>
        <taxon>Eukaryota</taxon>
        <taxon>Metazoa</taxon>
        <taxon>Spiralia</taxon>
        <taxon>Lophotrochozoa</taxon>
        <taxon>Mollusca</taxon>
        <taxon>Gastropoda</taxon>
        <taxon>Caenogastropoda</taxon>
        <taxon>Sorbeoconcha</taxon>
        <taxon>Cerithioidea</taxon>
        <taxon>Batillariidae</taxon>
        <taxon>Batillaria</taxon>
    </lineage>
</organism>
<dbReference type="EMBL" id="JACVVK020000174">
    <property type="protein sequence ID" value="KAK7486733.1"/>
    <property type="molecule type" value="Genomic_DNA"/>
</dbReference>
<feature type="compositionally biased region" description="Basic and acidic residues" evidence="1">
    <location>
        <begin position="139"/>
        <end position="149"/>
    </location>
</feature>
<feature type="transmembrane region" description="Helical" evidence="2">
    <location>
        <begin position="74"/>
        <end position="97"/>
    </location>
</feature>
<feature type="signal peptide" evidence="3">
    <location>
        <begin position="1"/>
        <end position="16"/>
    </location>
</feature>
<dbReference type="Proteomes" id="UP001519460">
    <property type="component" value="Unassembled WGS sequence"/>
</dbReference>
<feature type="compositionally biased region" description="Basic residues" evidence="1">
    <location>
        <begin position="120"/>
        <end position="138"/>
    </location>
</feature>
<reference evidence="4 5" key="1">
    <citation type="journal article" date="2023" name="Sci. Data">
        <title>Genome assembly of the Korean intertidal mud-creeper Batillaria attramentaria.</title>
        <authorList>
            <person name="Patra A.K."/>
            <person name="Ho P.T."/>
            <person name="Jun S."/>
            <person name="Lee S.J."/>
            <person name="Kim Y."/>
            <person name="Won Y.J."/>
        </authorList>
    </citation>
    <scope>NUCLEOTIDE SEQUENCE [LARGE SCALE GENOMIC DNA]</scope>
    <source>
        <strain evidence="4">Wonlab-2016</strain>
    </source>
</reference>
<keyword evidence="2" id="KW-0812">Transmembrane</keyword>
<evidence type="ECO:0000256" key="1">
    <source>
        <dbReference type="SAM" id="MobiDB-lite"/>
    </source>
</evidence>
<feature type="chain" id="PRO_5044742891" evidence="3">
    <location>
        <begin position="17"/>
        <end position="163"/>
    </location>
</feature>
<feature type="region of interest" description="Disordered" evidence="1">
    <location>
        <begin position="120"/>
        <end position="163"/>
    </location>
</feature>
<evidence type="ECO:0000256" key="2">
    <source>
        <dbReference type="SAM" id="Phobius"/>
    </source>
</evidence>
<protein>
    <submittedName>
        <fullName evidence="4">Uncharacterized protein</fullName>
    </submittedName>
</protein>
<evidence type="ECO:0000313" key="4">
    <source>
        <dbReference type="EMBL" id="KAK7486733.1"/>
    </source>
</evidence>